<dbReference type="EMBL" id="CAAALY010082409">
    <property type="protein sequence ID" value="VEL26750.1"/>
    <property type="molecule type" value="Genomic_DNA"/>
</dbReference>
<dbReference type="Proteomes" id="UP000784294">
    <property type="component" value="Unassembled WGS sequence"/>
</dbReference>
<organism evidence="3 4">
    <name type="scientific">Protopolystoma xenopodis</name>
    <dbReference type="NCBI Taxonomy" id="117903"/>
    <lineage>
        <taxon>Eukaryota</taxon>
        <taxon>Metazoa</taxon>
        <taxon>Spiralia</taxon>
        <taxon>Lophotrochozoa</taxon>
        <taxon>Platyhelminthes</taxon>
        <taxon>Monogenea</taxon>
        <taxon>Polyopisthocotylea</taxon>
        <taxon>Polystomatidea</taxon>
        <taxon>Polystomatidae</taxon>
        <taxon>Protopolystoma</taxon>
    </lineage>
</organism>
<evidence type="ECO:0000256" key="1">
    <source>
        <dbReference type="SAM" id="MobiDB-lite"/>
    </source>
</evidence>
<comment type="caution">
    <text evidence="3">The sequence shown here is derived from an EMBL/GenBank/DDBJ whole genome shotgun (WGS) entry which is preliminary data.</text>
</comment>
<dbReference type="InterPro" id="IPR025704">
    <property type="entry name" value="E3_Ub_ligase_UBR4_C"/>
</dbReference>
<gene>
    <name evidence="3" type="ORF">PXEA_LOCUS20190</name>
</gene>
<accession>A0A448X351</accession>
<evidence type="ECO:0000313" key="3">
    <source>
        <dbReference type="EMBL" id="VEL26750.1"/>
    </source>
</evidence>
<dbReference type="AlphaFoldDB" id="A0A448X351"/>
<evidence type="ECO:0000313" key="4">
    <source>
        <dbReference type="Proteomes" id="UP000784294"/>
    </source>
</evidence>
<feature type="compositionally biased region" description="Low complexity" evidence="1">
    <location>
        <begin position="36"/>
        <end position="60"/>
    </location>
</feature>
<keyword evidence="4" id="KW-1185">Reference proteome</keyword>
<feature type="compositionally biased region" description="Basic and acidic residues" evidence="1">
    <location>
        <begin position="66"/>
        <end position="77"/>
    </location>
</feature>
<name>A0A448X351_9PLAT</name>
<feature type="region of interest" description="Disordered" evidence="1">
    <location>
        <begin position="36"/>
        <end position="79"/>
    </location>
</feature>
<dbReference type="Pfam" id="PF13764">
    <property type="entry name" value="E3_UbLigase_R4"/>
    <property type="match status" value="1"/>
</dbReference>
<protein>
    <recommendedName>
        <fullName evidence="2">E3 ubiquitin ligase UBR4 C-terminal domain-containing protein</fullName>
    </recommendedName>
</protein>
<evidence type="ECO:0000259" key="2">
    <source>
        <dbReference type="Pfam" id="PF13764"/>
    </source>
</evidence>
<feature type="domain" description="E3 ubiquitin ligase UBR4 C-terminal" evidence="2">
    <location>
        <begin position="7"/>
        <end position="46"/>
    </location>
</feature>
<proteinExistence type="predicted"/>
<sequence length="140" mass="15819">MQSLRSSSENEWTMAQRHNRDARCNCILPILGPPVSASSSENDVSTSSSPLAVTSKSASSRTRRREAKEKERQDRQANPESVYACHMTKFTNFLYSFLVAHSCLDPLFHTLTLITGFFYKTRFVLILVHQEPLHANIGES</sequence>
<reference evidence="3" key="1">
    <citation type="submission" date="2018-11" db="EMBL/GenBank/DDBJ databases">
        <authorList>
            <consortium name="Pathogen Informatics"/>
        </authorList>
    </citation>
    <scope>NUCLEOTIDE SEQUENCE</scope>
</reference>